<accession>A0A327NLB2</accession>
<evidence type="ECO:0000313" key="4">
    <source>
        <dbReference type="Proteomes" id="UP000249016"/>
    </source>
</evidence>
<dbReference type="InterPro" id="IPR028098">
    <property type="entry name" value="Glyco_trans_4-like_N"/>
</dbReference>
<dbReference type="AlphaFoldDB" id="A0A327NLB2"/>
<comment type="caution">
    <text evidence="3">The sequence shown here is derived from an EMBL/GenBank/DDBJ whole genome shotgun (WGS) entry which is preliminary data.</text>
</comment>
<dbReference type="EMBL" id="QLII01000001">
    <property type="protein sequence ID" value="RAI75563.1"/>
    <property type="molecule type" value="Genomic_DNA"/>
</dbReference>
<dbReference type="OrthoDB" id="9790710at2"/>
<gene>
    <name evidence="3" type="ORF">HMF3257_17860</name>
</gene>
<dbReference type="Pfam" id="PF00534">
    <property type="entry name" value="Glycos_transf_1"/>
    <property type="match status" value="1"/>
</dbReference>
<dbReference type="GO" id="GO:0016757">
    <property type="term" value="F:glycosyltransferase activity"/>
    <property type="evidence" value="ECO:0007669"/>
    <property type="project" value="InterPro"/>
</dbReference>
<organism evidence="3 4">
    <name type="scientific">Spirosoma telluris</name>
    <dbReference type="NCBI Taxonomy" id="2183553"/>
    <lineage>
        <taxon>Bacteria</taxon>
        <taxon>Pseudomonadati</taxon>
        <taxon>Bacteroidota</taxon>
        <taxon>Cytophagia</taxon>
        <taxon>Cytophagales</taxon>
        <taxon>Cytophagaceae</taxon>
        <taxon>Spirosoma</taxon>
    </lineage>
</organism>
<evidence type="ECO:0000259" key="1">
    <source>
        <dbReference type="Pfam" id="PF00534"/>
    </source>
</evidence>
<dbReference type="Pfam" id="PF13439">
    <property type="entry name" value="Glyco_transf_4"/>
    <property type="match status" value="1"/>
</dbReference>
<dbReference type="InterPro" id="IPR001296">
    <property type="entry name" value="Glyco_trans_1"/>
</dbReference>
<name>A0A327NLB2_9BACT</name>
<protein>
    <submittedName>
        <fullName evidence="3">Group 1 glycosyl transferase</fullName>
    </submittedName>
</protein>
<dbReference type="PANTHER" id="PTHR12526">
    <property type="entry name" value="GLYCOSYLTRANSFERASE"/>
    <property type="match status" value="1"/>
</dbReference>
<evidence type="ECO:0000259" key="2">
    <source>
        <dbReference type="Pfam" id="PF13439"/>
    </source>
</evidence>
<evidence type="ECO:0000313" key="3">
    <source>
        <dbReference type="EMBL" id="RAI75563.1"/>
    </source>
</evidence>
<proteinExistence type="predicted"/>
<sequence length="387" mass="43650">MKILLSADCFYPAQMGGPSNTIYWQAKALKQAGYEVRIVATSQYLPTSIPLNQWLTLDCGEVIYTRNPYFYLPVKHLWEGWKSIQQADVVHVNSLFYPASIGWVLMSRLVSKPVVWSPHGELSPTALCFRSRLKRFILSIVKRLNPAVQFHATSTLEVSHIQQHFGADALVGEVRNRMELPPFVGPNPVDVASQPYLLFIGRLHPIKAIDRLLIALSASKLFVESDYVLKIAGPDMDKAYARTLAKLVQTLGLSSKVSFIGLVKGEQKENLYANARLTILPSHSENFGNVVMESLAQGTPVVASTNTPWQLLETERVGSWVANEPDKLRKVIETYLKMLPNEYMGYRERAIELARQQFSIVDSADEWVRLYEQVLGLNKRSTELITD</sequence>
<dbReference type="PANTHER" id="PTHR12526:SF637">
    <property type="entry name" value="GLYCOSYLTRANSFERASE EPSF-RELATED"/>
    <property type="match status" value="1"/>
</dbReference>
<dbReference type="RefSeq" id="WP_111344118.1">
    <property type="nucleotide sequence ID" value="NZ_QLII01000001.1"/>
</dbReference>
<feature type="domain" description="Glycosyl transferase family 1" evidence="1">
    <location>
        <begin position="194"/>
        <end position="351"/>
    </location>
</feature>
<keyword evidence="3" id="KW-0808">Transferase</keyword>
<keyword evidence="4" id="KW-1185">Reference proteome</keyword>
<reference evidence="3 4" key="1">
    <citation type="submission" date="2018-06" db="EMBL/GenBank/DDBJ databases">
        <title>Spirosoma sp. HMF3257 Genome sequencing and assembly.</title>
        <authorList>
            <person name="Kang H."/>
            <person name="Cha I."/>
            <person name="Kim H."/>
            <person name="Kang J."/>
            <person name="Joh K."/>
        </authorList>
    </citation>
    <scope>NUCLEOTIDE SEQUENCE [LARGE SCALE GENOMIC DNA]</scope>
    <source>
        <strain evidence="3 4">HMF3257</strain>
    </source>
</reference>
<dbReference type="Proteomes" id="UP000249016">
    <property type="component" value="Unassembled WGS sequence"/>
</dbReference>
<dbReference type="Gene3D" id="3.40.50.2000">
    <property type="entry name" value="Glycogen Phosphorylase B"/>
    <property type="match status" value="2"/>
</dbReference>
<feature type="domain" description="Glycosyltransferase subfamily 4-like N-terminal" evidence="2">
    <location>
        <begin position="15"/>
        <end position="168"/>
    </location>
</feature>
<dbReference type="SUPFAM" id="SSF53756">
    <property type="entry name" value="UDP-Glycosyltransferase/glycogen phosphorylase"/>
    <property type="match status" value="1"/>
</dbReference>
<dbReference type="CDD" id="cd03801">
    <property type="entry name" value="GT4_PimA-like"/>
    <property type="match status" value="1"/>
</dbReference>